<evidence type="ECO:0000313" key="1">
    <source>
        <dbReference type="EMBL" id="MEU3782970.1"/>
    </source>
</evidence>
<sequence>MADTGRKHTVDAPATGYHPGGFVTQPGLDAFYPPCAASGTTVGPVPQAGST</sequence>
<protein>
    <submittedName>
        <fullName evidence="1">Uncharacterized protein</fullName>
    </submittedName>
</protein>
<gene>
    <name evidence="1" type="ORF">AB0E89_20860</name>
</gene>
<accession>A0ABV2ZLJ2</accession>
<name>A0ABV2ZLJ2_9ACTN</name>
<organism evidence="1 2">
    <name type="scientific">Streptomyces sp. 900129855</name>
    <dbReference type="NCBI Taxonomy" id="3155129"/>
    <lineage>
        <taxon>Bacteria</taxon>
        <taxon>Bacillati</taxon>
        <taxon>Actinomycetota</taxon>
        <taxon>Actinomycetes</taxon>
        <taxon>Kitasatosporales</taxon>
        <taxon>Streptomycetaceae</taxon>
        <taxon>Streptomyces</taxon>
    </lineage>
</organism>
<comment type="caution">
    <text evidence="1">The sequence shown here is derived from an EMBL/GenBank/DDBJ whole genome shotgun (WGS) entry which is preliminary data.</text>
</comment>
<reference evidence="1 2" key="1">
    <citation type="submission" date="2024-06" db="EMBL/GenBank/DDBJ databases">
        <title>The Natural Products Discovery Center: Release of the First 8490 Sequenced Strains for Exploring Actinobacteria Biosynthetic Diversity.</title>
        <authorList>
            <person name="Kalkreuter E."/>
            <person name="Kautsar S.A."/>
            <person name="Yang D."/>
            <person name="Bader C.D."/>
            <person name="Teijaro C.N."/>
            <person name="Fluegel L."/>
            <person name="Davis C.M."/>
            <person name="Simpson J.R."/>
            <person name="Lauterbach L."/>
            <person name="Steele A.D."/>
            <person name="Gui C."/>
            <person name="Meng S."/>
            <person name="Li G."/>
            <person name="Viehrig K."/>
            <person name="Ye F."/>
            <person name="Su P."/>
            <person name="Kiefer A.F."/>
            <person name="Nichols A."/>
            <person name="Cepeda A.J."/>
            <person name="Yan W."/>
            <person name="Fan B."/>
            <person name="Jiang Y."/>
            <person name="Adhikari A."/>
            <person name="Zheng C.-J."/>
            <person name="Schuster L."/>
            <person name="Cowan T.M."/>
            <person name="Smanski M.J."/>
            <person name="Chevrette M.G."/>
            <person name="De Carvalho L.P.S."/>
            <person name="Shen B."/>
        </authorList>
    </citation>
    <scope>NUCLEOTIDE SEQUENCE [LARGE SCALE GENOMIC DNA]</scope>
    <source>
        <strain evidence="1 2">NPDC033843</strain>
    </source>
</reference>
<dbReference type="Proteomes" id="UP001550739">
    <property type="component" value="Unassembled WGS sequence"/>
</dbReference>
<evidence type="ECO:0000313" key="2">
    <source>
        <dbReference type="Proteomes" id="UP001550739"/>
    </source>
</evidence>
<proteinExistence type="predicted"/>
<keyword evidence="2" id="KW-1185">Reference proteome</keyword>
<dbReference type="EMBL" id="JBEZVE010000010">
    <property type="protein sequence ID" value="MEU3782970.1"/>
    <property type="molecule type" value="Genomic_DNA"/>
</dbReference>
<dbReference type="RefSeq" id="WP_334581413.1">
    <property type="nucleotide sequence ID" value="NZ_JBEZVE010000010.1"/>
</dbReference>